<reference evidence="1" key="2">
    <citation type="submission" date="2020-09" db="EMBL/GenBank/DDBJ databases">
        <authorList>
            <person name="Sun Q."/>
            <person name="Ohkuma M."/>
        </authorList>
    </citation>
    <scope>NUCLEOTIDE SEQUENCE</scope>
    <source>
        <strain evidence="1">JCM 4369</strain>
    </source>
</reference>
<reference evidence="1" key="1">
    <citation type="journal article" date="2014" name="Int. J. Syst. Evol. Microbiol.">
        <title>Complete genome sequence of Corynebacterium casei LMG S-19264T (=DSM 44701T), isolated from a smear-ripened cheese.</title>
        <authorList>
            <consortium name="US DOE Joint Genome Institute (JGI-PGF)"/>
            <person name="Walter F."/>
            <person name="Albersmeier A."/>
            <person name="Kalinowski J."/>
            <person name="Ruckert C."/>
        </authorList>
    </citation>
    <scope>NUCLEOTIDE SEQUENCE</scope>
    <source>
        <strain evidence="1">JCM 4369</strain>
    </source>
</reference>
<dbReference type="Proteomes" id="UP000618795">
    <property type="component" value="Unassembled WGS sequence"/>
</dbReference>
<accession>A0A918M9X9</accession>
<proteinExistence type="predicted"/>
<gene>
    <name evidence="1" type="ORF">GCM10010260_26350</name>
</gene>
<sequence length="85" mass="8823">MRPLHPPSPWPPAGTDGAAALVARWEAGIAGAADAVVAPHARATPRTAPAAAIREVALVKAVCEVVMYARYGPWCPISRGVWLTG</sequence>
<organism evidence="1 2">
    <name type="scientific">Streptomyces filipinensis</name>
    <dbReference type="NCBI Taxonomy" id="66887"/>
    <lineage>
        <taxon>Bacteria</taxon>
        <taxon>Bacillati</taxon>
        <taxon>Actinomycetota</taxon>
        <taxon>Actinomycetes</taxon>
        <taxon>Kitasatosporales</taxon>
        <taxon>Streptomycetaceae</taxon>
        <taxon>Streptomyces</taxon>
    </lineage>
</organism>
<dbReference type="EMBL" id="BMTD01000004">
    <property type="protein sequence ID" value="GGU90574.1"/>
    <property type="molecule type" value="Genomic_DNA"/>
</dbReference>
<evidence type="ECO:0000313" key="2">
    <source>
        <dbReference type="Proteomes" id="UP000618795"/>
    </source>
</evidence>
<keyword evidence="2" id="KW-1185">Reference proteome</keyword>
<evidence type="ECO:0000313" key="1">
    <source>
        <dbReference type="EMBL" id="GGU90574.1"/>
    </source>
</evidence>
<dbReference type="AlphaFoldDB" id="A0A918M9X9"/>
<comment type="caution">
    <text evidence="1">The sequence shown here is derived from an EMBL/GenBank/DDBJ whole genome shotgun (WGS) entry which is preliminary data.</text>
</comment>
<name>A0A918M9X9_9ACTN</name>
<protein>
    <submittedName>
        <fullName evidence="1">Uncharacterized protein</fullName>
    </submittedName>
</protein>